<reference evidence="7" key="1">
    <citation type="journal article" date="2020" name="New Phytol.">
        <title>Comparative genomics reveals dynamic genome evolution in host specialist ectomycorrhizal fungi.</title>
        <authorList>
            <person name="Lofgren L.A."/>
            <person name="Nguyen N.H."/>
            <person name="Vilgalys R."/>
            <person name="Ruytinx J."/>
            <person name="Liao H.L."/>
            <person name="Branco S."/>
            <person name="Kuo A."/>
            <person name="LaButti K."/>
            <person name="Lipzen A."/>
            <person name="Andreopoulos W."/>
            <person name="Pangilinan J."/>
            <person name="Riley R."/>
            <person name="Hundley H."/>
            <person name="Na H."/>
            <person name="Barry K."/>
            <person name="Grigoriev I.V."/>
            <person name="Stajich J.E."/>
            <person name="Kennedy P.G."/>
        </authorList>
    </citation>
    <scope>NUCLEOTIDE SEQUENCE</scope>
    <source>
        <strain evidence="7">DOB743</strain>
    </source>
</reference>
<protein>
    <recommendedName>
        <fullName evidence="4">Large ribosomal subunit protein bL28c</fullName>
    </recommendedName>
    <alternativeName>
        <fullName evidence="5">Large ribosomal subunit protein bL28m</fullName>
    </alternativeName>
</protein>
<dbReference type="NCBIfam" id="TIGR00009">
    <property type="entry name" value="L28"/>
    <property type="match status" value="1"/>
</dbReference>
<dbReference type="GO" id="GO:0003735">
    <property type="term" value="F:structural constituent of ribosome"/>
    <property type="evidence" value="ECO:0007669"/>
    <property type="project" value="InterPro"/>
</dbReference>
<evidence type="ECO:0000313" key="7">
    <source>
        <dbReference type="EMBL" id="KAG1778744.1"/>
    </source>
</evidence>
<dbReference type="PANTHER" id="PTHR13528">
    <property type="entry name" value="39S RIBOSOMAL PROTEIN L28, MITOCHONDRIAL"/>
    <property type="match status" value="1"/>
</dbReference>
<comment type="caution">
    <text evidence="7">The sequence shown here is derived from an EMBL/GenBank/DDBJ whole genome shotgun (WGS) entry which is preliminary data.</text>
</comment>
<keyword evidence="2" id="KW-0689">Ribosomal protein</keyword>
<evidence type="ECO:0000256" key="4">
    <source>
        <dbReference type="ARBA" id="ARBA00035265"/>
    </source>
</evidence>
<dbReference type="SUPFAM" id="SSF143800">
    <property type="entry name" value="L28p-like"/>
    <property type="match status" value="1"/>
</dbReference>
<dbReference type="InterPro" id="IPR034704">
    <property type="entry name" value="Ribosomal_bL28/bL31-like_sf"/>
</dbReference>
<dbReference type="FunFam" id="2.30.170.40:FF:000003">
    <property type="entry name" value="54S ribosomal protein L24"/>
    <property type="match status" value="1"/>
</dbReference>
<dbReference type="GO" id="GO:0005762">
    <property type="term" value="C:mitochondrial large ribosomal subunit"/>
    <property type="evidence" value="ECO:0007669"/>
    <property type="project" value="TreeGrafter"/>
</dbReference>
<dbReference type="EMBL" id="JABBWD010000014">
    <property type="protein sequence ID" value="KAG1778744.1"/>
    <property type="molecule type" value="Genomic_DNA"/>
</dbReference>
<evidence type="ECO:0000256" key="3">
    <source>
        <dbReference type="ARBA" id="ARBA00023274"/>
    </source>
</evidence>
<sequence length="177" mass="19885">MFPTPQVLASLPKLSTPFRRSQLGLFHGKTKQYGNNVPHSKHKTRRTWLPNVHTKRLSSDALGHDVKVKLTTRALKSINKHGGVDNYLLRTNPDLLGIEGMRLRILVREKLDVKRAEDEALAQAEAKIQLEKEMKEEKQRRRAQVAQARKSREARQSVAGGIFGSVGSSTPPRVHAS</sequence>
<dbReference type="AlphaFoldDB" id="A0A9P6ZXQ2"/>
<comment type="similarity">
    <text evidence="1">Belongs to the bacterial ribosomal protein bL28 family.</text>
</comment>
<dbReference type="Pfam" id="PF00830">
    <property type="entry name" value="Ribosomal_L28"/>
    <property type="match status" value="1"/>
</dbReference>
<evidence type="ECO:0000256" key="5">
    <source>
        <dbReference type="ARBA" id="ARBA00035269"/>
    </source>
</evidence>
<evidence type="ECO:0000256" key="2">
    <source>
        <dbReference type="ARBA" id="ARBA00022980"/>
    </source>
</evidence>
<dbReference type="GO" id="GO:0006412">
    <property type="term" value="P:translation"/>
    <property type="evidence" value="ECO:0007669"/>
    <property type="project" value="InterPro"/>
</dbReference>
<dbReference type="InterPro" id="IPR037147">
    <property type="entry name" value="Ribosomal_bL28_sf"/>
</dbReference>
<dbReference type="HAMAP" id="MF_00373">
    <property type="entry name" value="Ribosomal_bL28"/>
    <property type="match status" value="1"/>
</dbReference>
<dbReference type="Proteomes" id="UP000714275">
    <property type="component" value="Unassembled WGS sequence"/>
</dbReference>
<dbReference type="InterPro" id="IPR026569">
    <property type="entry name" value="Ribosomal_bL28"/>
</dbReference>
<dbReference type="PANTHER" id="PTHR13528:SF2">
    <property type="entry name" value="LARGE RIBOSOMAL SUBUNIT PROTEIN BL28M"/>
    <property type="match status" value="1"/>
</dbReference>
<feature type="region of interest" description="Disordered" evidence="6">
    <location>
        <begin position="133"/>
        <end position="177"/>
    </location>
</feature>
<dbReference type="OrthoDB" id="361870at2759"/>
<keyword evidence="8" id="KW-1185">Reference proteome</keyword>
<evidence type="ECO:0000256" key="6">
    <source>
        <dbReference type="SAM" id="MobiDB-lite"/>
    </source>
</evidence>
<dbReference type="InterPro" id="IPR001383">
    <property type="entry name" value="Ribosomal_bL28_bact-type"/>
</dbReference>
<evidence type="ECO:0000256" key="1">
    <source>
        <dbReference type="ARBA" id="ARBA00008760"/>
    </source>
</evidence>
<accession>A0A9P6ZXQ2</accession>
<evidence type="ECO:0000313" key="8">
    <source>
        <dbReference type="Proteomes" id="UP000714275"/>
    </source>
</evidence>
<name>A0A9P6ZXQ2_9AGAM</name>
<dbReference type="Gene3D" id="2.30.170.40">
    <property type="entry name" value="Ribosomal protein L28/L24"/>
    <property type="match status" value="1"/>
</dbReference>
<gene>
    <name evidence="7" type="ORF">EV702DRAFT_967475</name>
</gene>
<keyword evidence="3" id="KW-0687">Ribonucleoprotein</keyword>
<proteinExistence type="inferred from homology"/>
<organism evidence="7 8">
    <name type="scientific">Suillus placidus</name>
    <dbReference type="NCBI Taxonomy" id="48579"/>
    <lineage>
        <taxon>Eukaryota</taxon>
        <taxon>Fungi</taxon>
        <taxon>Dikarya</taxon>
        <taxon>Basidiomycota</taxon>
        <taxon>Agaricomycotina</taxon>
        <taxon>Agaricomycetes</taxon>
        <taxon>Agaricomycetidae</taxon>
        <taxon>Boletales</taxon>
        <taxon>Suillineae</taxon>
        <taxon>Suillaceae</taxon>
        <taxon>Suillus</taxon>
    </lineage>
</organism>